<dbReference type="AlphaFoldDB" id="A0A2U1NH57"/>
<dbReference type="STRING" id="35608.A0A2U1NH57"/>
<keyword evidence="1" id="KW-0472">Membrane</keyword>
<dbReference type="PANTHER" id="PTHR35508">
    <property type="entry name" value="VOLTAGE-DEPENDENT L-TYPE CALCIUM CHANNEL SUBUNIT"/>
    <property type="match status" value="1"/>
</dbReference>
<evidence type="ECO:0000256" key="1">
    <source>
        <dbReference type="SAM" id="Phobius"/>
    </source>
</evidence>
<protein>
    <submittedName>
        <fullName evidence="2">Uncharacterized protein</fullName>
    </submittedName>
</protein>
<dbReference type="EMBL" id="PKPP01002839">
    <property type="protein sequence ID" value="PWA72808.1"/>
    <property type="molecule type" value="Genomic_DNA"/>
</dbReference>
<keyword evidence="3" id="KW-1185">Reference proteome</keyword>
<feature type="transmembrane region" description="Helical" evidence="1">
    <location>
        <begin position="47"/>
        <end position="80"/>
    </location>
</feature>
<dbReference type="OrthoDB" id="1925129at2759"/>
<keyword evidence="1" id="KW-0812">Transmembrane</keyword>
<dbReference type="PANTHER" id="PTHR35508:SF1">
    <property type="entry name" value="VOLTAGE-DEPENDENT L-TYPE CALCIUM CHANNEL SUBUNIT"/>
    <property type="match status" value="1"/>
</dbReference>
<proteinExistence type="predicted"/>
<dbReference type="Proteomes" id="UP000245207">
    <property type="component" value="Unassembled WGS sequence"/>
</dbReference>
<evidence type="ECO:0000313" key="3">
    <source>
        <dbReference type="Proteomes" id="UP000245207"/>
    </source>
</evidence>
<gene>
    <name evidence="2" type="ORF">CTI12_AA245440</name>
</gene>
<keyword evidence="1" id="KW-1133">Transmembrane helix</keyword>
<sequence>MLSRSSPLRYLFVLSAGIVTLFALTGMLAFMLFVIAATVNAIVISSLISLAAVGGGLAIFFFCLTVIYIAMLFVAAFVTFTVTVSAIIAALFAAGWIGFIWMVWLAVSKCARIAKSYTRHAYAPANVSDESSTIVKEPVATSN</sequence>
<comment type="caution">
    <text evidence="2">The sequence shown here is derived from an EMBL/GenBank/DDBJ whole genome shotgun (WGS) entry which is preliminary data.</text>
</comment>
<reference evidence="2 3" key="1">
    <citation type="journal article" date="2018" name="Mol. Plant">
        <title>The genome of Artemisia annua provides insight into the evolution of Asteraceae family and artemisinin biosynthesis.</title>
        <authorList>
            <person name="Shen Q."/>
            <person name="Zhang L."/>
            <person name="Liao Z."/>
            <person name="Wang S."/>
            <person name="Yan T."/>
            <person name="Shi P."/>
            <person name="Liu M."/>
            <person name="Fu X."/>
            <person name="Pan Q."/>
            <person name="Wang Y."/>
            <person name="Lv Z."/>
            <person name="Lu X."/>
            <person name="Zhang F."/>
            <person name="Jiang W."/>
            <person name="Ma Y."/>
            <person name="Chen M."/>
            <person name="Hao X."/>
            <person name="Li L."/>
            <person name="Tang Y."/>
            <person name="Lv G."/>
            <person name="Zhou Y."/>
            <person name="Sun X."/>
            <person name="Brodelius P.E."/>
            <person name="Rose J.K.C."/>
            <person name="Tang K."/>
        </authorList>
    </citation>
    <scope>NUCLEOTIDE SEQUENCE [LARGE SCALE GENOMIC DNA]</scope>
    <source>
        <strain evidence="3">cv. Huhao1</strain>
        <tissue evidence="2">Leaf</tissue>
    </source>
</reference>
<evidence type="ECO:0000313" key="2">
    <source>
        <dbReference type="EMBL" id="PWA72808.1"/>
    </source>
</evidence>
<organism evidence="2 3">
    <name type="scientific">Artemisia annua</name>
    <name type="common">Sweet wormwood</name>
    <dbReference type="NCBI Taxonomy" id="35608"/>
    <lineage>
        <taxon>Eukaryota</taxon>
        <taxon>Viridiplantae</taxon>
        <taxon>Streptophyta</taxon>
        <taxon>Embryophyta</taxon>
        <taxon>Tracheophyta</taxon>
        <taxon>Spermatophyta</taxon>
        <taxon>Magnoliopsida</taxon>
        <taxon>eudicotyledons</taxon>
        <taxon>Gunneridae</taxon>
        <taxon>Pentapetalae</taxon>
        <taxon>asterids</taxon>
        <taxon>campanulids</taxon>
        <taxon>Asterales</taxon>
        <taxon>Asteraceae</taxon>
        <taxon>Asteroideae</taxon>
        <taxon>Anthemideae</taxon>
        <taxon>Artemisiinae</taxon>
        <taxon>Artemisia</taxon>
    </lineage>
</organism>
<name>A0A2U1NH57_ARTAN</name>
<feature type="transmembrane region" description="Helical" evidence="1">
    <location>
        <begin position="86"/>
        <end position="107"/>
    </location>
</feature>
<feature type="transmembrane region" description="Helical" evidence="1">
    <location>
        <begin position="12"/>
        <end position="35"/>
    </location>
</feature>
<accession>A0A2U1NH57</accession>